<evidence type="ECO:0000313" key="11">
    <source>
        <dbReference type="EMBL" id="RUO61518.1"/>
    </source>
</evidence>
<dbReference type="GO" id="GO:0008696">
    <property type="term" value="F:4-amino-4-deoxychorismate lyase activity"/>
    <property type="evidence" value="ECO:0007669"/>
    <property type="project" value="UniProtKB-EC"/>
</dbReference>
<evidence type="ECO:0000256" key="7">
    <source>
        <dbReference type="ARBA" id="ARBA00049529"/>
    </source>
</evidence>
<organism evidence="11 12">
    <name type="scientific">Pseudidiomarina marina</name>
    <dbReference type="NCBI Taxonomy" id="502366"/>
    <lineage>
        <taxon>Bacteria</taxon>
        <taxon>Pseudomonadati</taxon>
        <taxon>Pseudomonadota</taxon>
        <taxon>Gammaproteobacteria</taxon>
        <taxon>Alteromonadales</taxon>
        <taxon>Idiomarinaceae</taxon>
        <taxon>Pseudidiomarina</taxon>
    </lineage>
</organism>
<comment type="function">
    <text evidence="8">Involved in the biosynthesis of p-aminobenzoate (PABA), a precursor of tetrahydrofolate. Converts 4-amino-4-deoxychorismate into 4-aminobenzoate (PABA) and pyruvate.</text>
</comment>
<evidence type="ECO:0000256" key="5">
    <source>
        <dbReference type="ARBA" id="ARBA00035633"/>
    </source>
</evidence>
<evidence type="ECO:0000256" key="9">
    <source>
        <dbReference type="ARBA" id="ARBA00069174"/>
    </source>
</evidence>
<reference evidence="12" key="1">
    <citation type="journal article" date="2018" name="Front. Microbiol.">
        <title>Genome-Based Analysis Reveals the Taxonomy and Diversity of the Family Idiomarinaceae.</title>
        <authorList>
            <person name="Liu Y."/>
            <person name="Lai Q."/>
            <person name="Shao Z."/>
        </authorList>
    </citation>
    <scope>NUCLEOTIDE SEQUENCE [LARGE SCALE GENOMIC DNA]</scope>
    <source>
        <strain evidence="12">PIM1</strain>
    </source>
</reference>
<evidence type="ECO:0000256" key="3">
    <source>
        <dbReference type="ARBA" id="ARBA00022898"/>
    </source>
</evidence>
<evidence type="ECO:0000256" key="6">
    <source>
        <dbReference type="ARBA" id="ARBA00035676"/>
    </source>
</evidence>
<evidence type="ECO:0000256" key="4">
    <source>
        <dbReference type="ARBA" id="ARBA00022909"/>
    </source>
</evidence>
<dbReference type="InterPro" id="IPR001544">
    <property type="entry name" value="Aminotrans_IV"/>
</dbReference>
<evidence type="ECO:0000313" key="12">
    <source>
        <dbReference type="Proteomes" id="UP000288127"/>
    </source>
</evidence>
<comment type="similarity">
    <text evidence="2">Belongs to the class-IV pyridoxal-phosphate-dependent aminotransferase family.</text>
</comment>
<evidence type="ECO:0000256" key="10">
    <source>
        <dbReference type="ARBA" id="ARBA00080135"/>
    </source>
</evidence>
<dbReference type="InterPro" id="IPR043132">
    <property type="entry name" value="BCAT-like_C"/>
</dbReference>
<gene>
    <name evidence="11" type="ORF">CWI76_04520</name>
</gene>
<dbReference type="SUPFAM" id="SSF56752">
    <property type="entry name" value="D-aminoacid aminotransferase-like PLP-dependent enzymes"/>
    <property type="match status" value="1"/>
</dbReference>
<dbReference type="InterPro" id="IPR036038">
    <property type="entry name" value="Aminotransferase-like"/>
</dbReference>
<evidence type="ECO:0000256" key="8">
    <source>
        <dbReference type="ARBA" id="ARBA00054027"/>
    </source>
</evidence>
<keyword evidence="4" id="KW-0289">Folate biosynthesis</keyword>
<dbReference type="Gene3D" id="3.30.470.10">
    <property type="match status" value="1"/>
</dbReference>
<keyword evidence="12" id="KW-1185">Reference proteome</keyword>
<proteinExistence type="inferred from homology"/>
<comment type="cofactor">
    <cofactor evidence="1">
        <name>pyridoxal 5'-phosphate</name>
        <dbReference type="ChEBI" id="CHEBI:597326"/>
    </cofactor>
</comment>
<dbReference type="Proteomes" id="UP000288127">
    <property type="component" value="Unassembled WGS sequence"/>
</dbReference>
<dbReference type="InterPro" id="IPR043131">
    <property type="entry name" value="BCAT-like_N"/>
</dbReference>
<dbReference type="PANTHER" id="PTHR42743:SF10">
    <property type="entry name" value="D-ALANINE AMINOTRANSFERASE"/>
    <property type="match status" value="1"/>
</dbReference>
<protein>
    <recommendedName>
        <fullName evidence="9">Aminodeoxychorismate lyase</fullName>
        <ecNumber evidence="6">4.1.3.38</ecNumber>
    </recommendedName>
    <alternativeName>
        <fullName evidence="10">4-amino-4-deoxychorismate lyase</fullName>
    </alternativeName>
</protein>
<dbReference type="GO" id="GO:0005829">
    <property type="term" value="C:cytosol"/>
    <property type="evidence" value="ECO:0007669"/>
    <property type="project" value="TreeGrafter"/>
</dbReference>
<dbReference type="AlphaFoldDB" id="A0A432YKU5"/>
<evidence type="ECO:0000256" key="2">
    <source>
        <dbReference type="ARBA" id="ARBA00009320"/>
    </source>
</evidence>
<dbReference type="EC" id="4.1.3.38" evidence="6"/>
<keyword evidence="3" id="KW-0663">Pyridoxal phosphate</keyword>
<comment type="pathway">
    <text evidence="5">Cofactor biosynthesis; tetrahydrofolate biosynthesis; 4-aminobenzoate from chorismate: step 2/2.</text>
</comment>
<dbReference type="GO" id="GO:0008652">
    <property type="term" value="P:amino acid biosynthetic process"/>
    <property type="evidence" value="ECO:0007669"/>
    <property type="project" value="UniProtKB-ARBA"/>
</dbReference>
<accession>A0A432YKU5</accession>
<dbReference type="Gene3D" id="3.20.10.10">
    <property type="entry name" value="D-amino Acid Aminotransferase, subunit A, domain 2"/>
    <property type="match status" value="1"/>
</dbReference>
<comment type="caution">
    <text evidence="11">The sequence shown here is derived from an EMBL/GenBank/DDBJ whole genome shotgun (WGS) entry which is preliminary data.</text>
</comment>
<name>A0A432YKU5_9GAMM</name>
<dbReference type="Pfam" id="PF01063">
    <property type="entry name" value="Aminotran_4"/>
    <property type="match status" value="1"/>
</dbReference>
<dbReference type="EMBL" id="PIPZ01000001">
    <property type="protein sequence ID" value="RUO61518.1"/>
    <property type="molecule type" value="Genomic_DNA"/>
</dbReference>
<dbReference type="GO" id="GO:0046656">
    <property type="term" value="P:folic acid biosynthetic process"/>
    <property type="evidence" value="ECO:0007669"/>
    <property type="project" value="UniProtKB-KW"/>
</dbReference>
<comment type="catalytic activity">
    <reaction evidence="7">
        <text>4-amino-4-deoxychorismate = 4-aminobenzoate + pyruvate + H(+)</text>
        <dbReference type="Rhea" id="RHEA:16201"/>
        <dbReference type="ChEBI" id="CHEBI:15361"/>
        <dbReference type="ChEBI" id="CHEBI:15378"/>
        <dbReference type="ChEBI" id="CHEBI:17836"/>
        <dbReference type="ChEBI" id="CHEBI:58406"/>
        <dbReference type="EC" id="4.1.3.38"/>
    </reaction>
</comment>
<dbReference type="PANTHER" id="PTHR42743">
    <property type="entry name" value="AMINO-ACID AMINOTRANSFERASE"/>
    <property type="match status" value="1"/>
</dbReference>
<dbReference type="InterPro" id="IPR050571">
    <property type="entry name" value="Class-IV_PLP-Dep_Aminotrnsfr"/>
</dbReference>
<evidence type="ECO:0000256" key="1">
    <source>
        <dbReference type="ARBA" id="ARBA00001933"/>
    </source>
</evidence>
<dbReference type="FunFam" id="3.20.10.10:FF:000002">
    <property type="entry name" value="D-alanine aminotransferase"/>
    <property type="match status" value="1"/>
</dbReference>
<sequence length="287" mass="32117">MKAANVSNLVYLNGDWVADENAKVSVFDRGFLFADGVYEVVPVYQRRPFLLNLHIQRLQRSAEAIGIESIAAEFWYQLVSDLIHRNNLDDCLVYIQLTFGADSQRSHLPTQPLTPTIYASVSPLQVHWNTPTPVKVAVLEDIRWHRCDIKSISLLGNIMLKREAAKKGALEPLLHRNGRITEGASCNYFLVKQGALYTPPADHLILAGITRTWVIQLARQLGIEVFEVVCDVNQLQHADEVFLTSSSREVQPVGQIDDIIVGNGQCGVITAQIAEAFHASKRHLIQE</sequence>